<gene>
    <name evidence="1" type="ORF">LPLAT_LOCUS2257</name>
</gene>
<sequence>MPTSAVCTDNKSFENSDRFTKLLTDLSRTLLTEIAHQSLPPSGIPLPIPKLIYGKAWQRSSESLLPVEVSLNEYEQTFSYMRWYQYEEQFIILNSSYALHDEIKNIVANS</sequence>
<proteinExistence type="predicted"/>
<dbReference type="Proteomes" id="UP001497644">
    <property type="component" value="Chromosome 11"/>
</dbReference>
<keyword evidence="2" id="KW-1185">Reference proteome</keyword>
<evidence type="ECO:0000313" key="1">
    <source>
        <dbReference type="EMBL" id="CAL1675988.1"/>
    </source>
</evidence>
<dbReference type="AlphaFoldDB" id="A0AAV2N8C7"/>
<name>A0AAV2N8C7_9HYME</name>
<organism evidence="1 2">
    <name type="scientific">Lasius platythorax</name>
    <dbReference type="NCBI Taxonomy" id="488582"/>
    <lineage>
        <taxon>Eukaryota</taxon>
        <taxon>Metazoa</taxon>
        <taxon>Ecdysozoa</taxon>
        <taxon>Arthropoda</taxon>
        <taxon>Hexapoda</taxon>
        <taxon>Insecta</taxon>
        <taxon>Pterygota</taxon>
        <taxon>Neoptera</taxon>
        <taxon>Endopterygota</taxon>
        <taxon>Hymenoptera</taxon>
        <taxon>Apocrita</taxon>
        <taxon>Aculeata</taxon>
        <taxon>Formicoidea</taxon>
        <taxon>Formicidae</taxon>
        <taxon>Formicinae</taxon>
        <taxon>Lasius</taxon>
        <taxon>Lasius</taxon>
    </lineage>
</organism>
<accession>A0AAV2N8C7</accession>
<protein>
    <submittedName>
        <fullName evidence="1">Uncharacterized protein</fullName>
    </submittedName>
</protein>
<dbReference type="EMBL" id="OZ034834">
    <property type="protein sequence ID" value="CAL1675988.1"/>
    <property type="molecule type" value="Genomic_DNA"/>
</dbReference>
<evidence type="ECO:0000313" key="2">
    <source>
        <dbReference type="Proteomes" id="UP001497644"/>
    </source>
</evidence>
<reference evidence="1" key="1">
    <citation type="submission" date="2024-04" db="EMBL/GenBank/DDBJ databases">
        <authorList>
            <consortium name="Molecular Ecology Group"/>
        </authorList>
    </citation>
    <scope>NUCLEOTIDE SEQUENCE</scope>
</reference>